<sequence>MNKHPGMKCRTDIVHEAYYEHLKSKYTTDLEEVTQEIDTWLTKNNIFSHESAQKSLPLMICGNSGSGKSTLIAQWIDLHEKSHKRDNDFLLYHFVKISASDREYYFTLFRLYNKIREAYQIPKRVGLIEDDLRIYFSRWLETAAERRALTNSVKQNLILVIDGVDKYLDQHGREEPSDWLPCNLPAGVKMIFTCNNDSKSYPFLEKKVSYIIELKPLTSEQRLDIFNEHLLGRTRDETPRILDKLQQDIKAYDCFGNPLYLNLMLSLSMHCVHGIDDFEYESLENMSTPEKLFEYSIDFYSQRHFKEEIMLRIFGLLTVTRSGLSEEELIKLSNCKPQQVSRILTIFHTCLVCISGFYIFSNECFKKVVLEKLGTLSSLHHEISRVLEGNKLTIRKTDELLYHLEASNSWMKLKDQLTKLDVFTLMMTPDYKLDLFNYWAQLEQQRFDPVQEYNKTIEEFVAQHSPSHHDLLILMLQFCRFFKEYNDMEVPSAFNFRHPHLKGYYELKEINLLEEVEKLPEMFFSTQQYPLKEEENFSIENKMSRLALKEMCLKAAKKEYFNTKPPNFYYYKRWLWIQFPWCTLDSNADFSQIMRKFNDENEMMNPKAENDLSIEMLSIFKNANAKAIKKYTPVTRSASSTKIEISKKRHTRNESNTQISRAVGILPKIRSQMTLGLQTPESKSRSHSVSSLQHSFTSNCFSKSFTVKESFDVEFKDLSPDNVLEKIGSSLYEYSNAQVNNKRRENFEMKKFYNRLIEETRIKKLKLIGIKSQLEKNEDNFREQCEIKQKIDELQKQMESILDKLNNAELDSRRLECIISCCFKNPARNDEWVRGLEKGIENMKDMIKFELGEIKNCNKETEMLEEQYYAYKATQKDKAMYQHDTIERILSQYQIKNRINETLSKGEKKRKDLVTKIMSEQSNSYFFDKIKQRNKLKVTISDKMQYLKGKLEHYNQVMSKVSKVLNISHPRELGMILFTFEKSKELKESIKVKETKIQELKCERDLLLSKLQIFRKKETENDKNQKIAYTLDELHDKVRVAEQRFEHLHKLSKRQEYLYISCLGSLEQLWGRFAVEKNYDIDSTNIKKVISTLDNRICEMKNKLGDSFRLRIKSVNEFPISKSSERSIIENHDVLDVKEVSHFERKGERKNTKLLRYMSMQ</sequence>
<evidence type="ECO:0000256" key="1">
    <source>
        <dbReference type="SAM" id="Coils"/>
    </source>
</evidence>
<keyword evidence="4" id="KW-1185">Reference proteome</keyword>
<dbReference type="PANTHER" id="PTHR19871">
    <property type="entry name" value="BETA TRANSDUCIN-RELATED PROTEIN"/>
    <property type="match status" value="1"/>
</dbReference>
<dbReference type="InterPro" id="IPR003593">
    <property type="entry name" value="AAA+_ATPase"/>
</dbReference>
<dbReference type="PANTHER" id="PTHR19871:SF14">
    <property type="entry name" value="DUF4062 DOMAIN-CONTAINING PROTEIN"/>
    <property type="match status" value="1"/>
</dbReference>
<accession>A0AAU9IC80</accession>
<proteinExistence type="predicted"/>
<keyword evidence="1" id="KW-0175">Coiled coil</keyword>
<dbReference type="EMBL" id="CAJZBQ010000003">
    <property type="protein sequence ID" value="CAG9311031.1"/>
    <property type="molecule type" value="Genomic_DNA"/>
</dbReference>
<protein>
    <recommendedName>
        <fullName evidence="2">AAA+ ATPase domain-containing protein</fullName>
    </recommendedName>
</protein>
<dbReference type="Gene3D" id="3.40.50.300">
    <property type="entry name" value="P-loop containing nucleotide triphosphate hydrolases"/>
    <property type="match status" value="1"/>
</dbReference>
<dbReference type="SUPFAM" id="SSF52540">
    <property type="entry name" value="P-loop containing nucleoside triphosphate hydrolases"/>
    <property type="match status" value="1"/>
</dbReference>
<evidence type="ECO:0000259" key="2">
    <source>
        <dbReference type="SMART" id="SM00382"/>
    </source>
</evidence>
<dbReference type="InterPro" id="IPR052752">
    <property type="entry name" value="NACHT-WD_repeat"/>
</dbReference>
<feature type="coiled-coil region" evidence="1">
    <location>
        <begin position="983"/>
        <end position="1017"/>
    </location>
</feature>
<gene>
    <name evidence="3" type="ORF">BSTOLATCC_MIC2737</name>
</gene>
<name>A0AAU9IC80_9CILI</name>
<dbReference type="InterPro" id="IPR007111">
    <property type="entry name" value="NACHT_NTPase"/>
</dbReference>
<dbReference type="Proteomes" id="UP001162131">
    <property type="component" value="Unassembled WGS sequence"/>
</dbReference>
<evidence type="ECO:0000313" key="4">
    <source>
        <dbReference type="Proteomes" id="UP001162131"/>
    </source>
</evidence>
<dbReference type="SMART" id="SM00382">
    <property type="entry name" value="AAA"/>
    <property type="match status" value="1"/>
</dbReference>
<feature type="domain" description="AAA+ ATPase" evidence="2">
    <location>
        <begin position="54"/>
        <end position="218"/>
    </location>
</feature>
<dbReference type="AlphaFoldDB" id="A0AAU9IC80"/>
<organism evidence="3 4">
    <name type="scientific">Blepharisma stoltei</name>
    <dbReference type="NCBI Taxonomy" id="1481888"/>
    <lineage>
        <taxon>Eukaryota</taxon>
        <taxon>Sar</taxon>
        <taxon>Alveolata</taxon>
        <taxon>Ciliophora</taxon>
        <taxon>Postciliodesmatophora</taxon>
        <taxon>Heterotrichea</taxon>
        <taxon>Heterotrichida</taxon>
        <taxon>Blepharismidae</taxon>
        <taxon>Blepharisma</taxon>
    </lineage>
</organism>
<dbReference type="Pfam" id="PF05729">
    <property type="entry name" value="NACHT"/>
    <property type="match status" value="1"/>
</dbReference>
<evidence type="ECO:0000313" key="3">
    <source>
        <dbReference type="EMBL" id="CAG9311031.1"/>
    </source>
</evidence>
<dbReference type="InterPro" id="IPR027417">
    <property type="entry name" value="P-loop_NTPase"/>
</dbReference>
<reference evidence="3" key="1">
    <citation type="submission" date="2021-09" db="EMBL/GenBank/DDBJ databases">
        <authorList>
            <consortium name="AG Swart"/>
            <person name="Singh M."/>
            <person name="Singh A."/>
            <person name="Seah K."/>
            <person name="Emmerich C."/>
        </authorList>
    </citation>
    <scope>NUCLEOTIDE SEQUENCE</scope>
    <source>
        <strain evidence="3">ATCC30299</strain>
    </source>
</reference>
<comment type="caution">
    <text evidence="3">The sequence shown here is derived from an EMBL/GenBank/DDBJ whole genome shotgun (WGS) entry which is preliminary data.</text>
</comment>